<dbReference type="InterPro" id="IPR009003">
    <property type="entry name" value="Peptidase_S1_PA"/>
</dbReference>
<gene>
    <name evidence="2" type="ORF">B4U80_14335</name>
</gene>
<organism evidence="2 3">
    <name type="scientific">Leptotrombidium deliense</name>
    <dbReference type="NCBI Taxonomy" id="299467"/>
    <lineage>
        <taxon>Eukaryota</taxon>
        <taxon>Metazoa</taxon>
        <taxon>Ecdysozoa</taxon>
        <taxon>Arthropoda</taxon>
        <taxon>Chelicerata</taxon>
        <taxon>Arachnida</taxon>
        <taxon>Acari</taxon>
        <taxon>Acariformes</taxon>
        <taxon>Trombidiformes</taxon>
        <taxon>Prostigmata</taxon>
        <taxon>Anystina</taxon>
        <taxon>Parasitengona</taxon>
        <taxon>Trombiculoidea</taxon>
        <taxon>Trombiculidae</taxon>
        <taxon>Leptotrombidium</taxon>
    </lineage>
</organism>
<feature type="non-terminal residue" evidence="2">
    <location>
        <position position="70"/>
    </location>
</feature>
<evidence type="ECO:0000313" key="3">
    <source>
        <dbReference type="Proteomes" id="UP000288716"/>
    </source>
</evidence>
<dbReference type="VEuPathDB" id="VectorBase:LDEU012024"/>
<evidence type="ECO:0000256" key="1">
    <source>
        <dbReference type="SAM" id="SignalP"/>
    </source>
</evidence>
<accession>A0A443RXB6</accession>
<feature type="signal peptide" evidence="1">
    <location>
        <begin position="1"/>
        <end position="20"/>
    </location>
</feature>
<keyword evidence="1" id="KW-0732">Signal</keyword>
<evidence type="ECO:0008006" key="4">
    <source>
        <dbReference type="Google" id="ProtNLM"/>
    </source>
</evidence>
<dbReference type="EMBL" id="NCKV01020780">
    <property type="protein sequence ID" value="RWS20017.1"/>
    <property type="molecule type" value="Genomic_DNA"/>
</dbReference>
<keyword evidence="3" id="KW-1185">Reference proteome</keyword>
<dbReference type="Proteomes" id="UP000288716">
    <property type="component" value="Unassembled WGS sequence"/>
</dbReference>
<protein>
    <recommendedName>
        <fullName evidence="4">Secreted protein</fullName>
    </recommendedName>
</protein>
<feature type="chain" id="PRO_5019420690" description="Secreted protein" evidence="1">
    <location>
        <begin position="21"/>
        <end position="70"/>
    </location>
</feature>
<dbReference type="SUPFAM" id="SSF50494">
    <property type="entry name" value="Trypsin-like serine proteases"/>
    <property type="match status" value="1"/>
</dbReference>
<proteinExistence type="predicted"/>
<reference evidence="2 3" key="1">
    <citation type="journal article" date="2018" name="Gigascience">
        <title>Genomes of trombidid mites reveal novel predicted allergens and laterally-transferred genes associated with secondary metabolism.</title>
        <authorList>
            <person name="Dong X."/>
            <person name="Chaisiri K."/>
            <person name="Xia D."/>
            <person name="Armstrong S.D."/>
            <person name="Fang Y."/>
            <person name="Donnelly M.J."/>
            <person name="Kadowaki T."/>
            <person name="McGarry J.W."/>
            <person name="Darby A.C."/>
            <person name="Makepeace B.L."/>
        </authorList>
    </citation>
    <scope>NUCLEOTIDE SEQUENCE [LARGE SCALE GENOMIC DNA]</scope>
    <source>
        <strain evidence="2">UoL-UT</strain>
    </source>
</reference>
<evidence type="ECO:0000313" key="2">
    <source>
        <dbReference type="EMBL" id="RWS20017.1"/>
    </source>
</evidence>
<comment type="caution">
    <text evidence="2">The sequence shown here is derived from an EMBL/GenBank/DDBJ whole genome shotgun (WGS) entry which is preliminary data.</text>
</comment>
<name>A0A443RXB6_9ACAR</name>
<sequence>MKRLVVMVMSLSLLITKALGQCNCGTESSSGRIVGGTVVQSRSLYPFMAMICNSQGGQFCGGAFVSSGCV</sequence>
<dbReference type="AlphaFoldDB" id="A0A443RXB6"/>